<evidence type="ECO:0000256" key="4">
    <source>
        <dbReference type="ARBA" id="ARBA00022989"/>
    </source>
</evidence>
<dbReference type="GO" id="GO:0016020">
    <property type="term" value="C:membrane"/>
    <property type="evidence" value="ECO:0007669"/>
    <property type="project" value="UniProtKB-SubCell"/>
</dbReference>
<proteinExistence type="inferred from homology"/>
<evidence type="ECO:0008006" key="9">
    <source>
        <dbReference type="Google" id="ProtNLM"/>
    </source>
</evidence>
<keyword evidence="8" id="KW-1185">Reference proteome</keyword>
<dbReference type="PANTHER" id="PTHR11266">
    <property type="entry name" value="PEROXISOMAL MEMBRANE PROTEIN 2, PXMP2 MPV17"/>
    <property type="match status" value="1"/>
</dbReference>
<dbReference type="EMBL" id="OV651825">
    <property type="protein sequence ID" value="CAH1102382.1"/>
    <property type="molecule type" value="Genomic_DNA"/>
</dbReference>
<evidence type="ECO:0000256" key="1">
    <source>
        <dbReference type="ARBA" id="ARBA00004141"/>
    </source>
</evidence>
<sequence length="328" mass="38035">MSQFTRKIIQIRKNIKAAVLISIINPLSRHLNKSSIVLHLNNVPKGPIGTLFSKKYLAATNIVSTAILMLMGDIGRQEMEYQQKLIEKRYDWARAARMFTVALVLVGPIGHYYYSWLARTWPQRSVQIVMFKIIFDQFVISPVNITAFFFGMSALEMKNFFEAVQELREKFITIYTVSTLISRNISKSPKSPNIGRSPFTVIFSKKYLLTTNILSSGILMFVGDLAQQEIEYRQQILEKRYDYGRLTRMFLVGIALGPIHHYYYVWLAKKWPQRTSKIITWKILLDQFIMSPICIAAFFFGMSALEMKNFVEASEELKEKFIPIYTVS</sequence>
<gene>
    <name evidence="7" type="ORF">PSYICH_LOCUS4110</name>
</gene>
<feature type="transmembrane region" description="Helical" evidence="6">
    <location>
        <begin position="246"/>
        <end position="266"/>
    </location>
</feature>
<accession>A0A9P0GAC4</accession>
<dbReference type="AlphaFoldDB" id="A0A9P0GAC4"/>
<organism evidence="7 8">
    <name type="scientific">Psylliodes chrysocephalus</name>
    <dbReference type="NCBI Taxonomy" id="3402493"/>
    <lineage>
        <taxon>Eukaryota</taxon>
        <taxon>Metazoa</taxon>
        <taxon>Ecdysozoa</taxon>
        <taxon>Arthropoda</taxon>
        <taxon>Hexapoda</taxon>
        <taxon>Insecta</taxon>
        <taxon>Pterygota</taxon>
        <taxon>Neoptera</taxon>
        <taxon>Endopterygota</taxon>
        <taxon>Coleoptera</taxon>
        <taxon>Polyphaga</taxon>
        <taxon>Cucujiformia</taxon>
        <taxon>Chrysomeloidea</taxon>
        <taxon>Chrysomelidae</taxon>
        <taxon>Galerucinae</taxon>
        <taxon>Alticini</taxon>
        <taxon>Psylliodes</taxon>
    </lineage>
</organism>
<reference evidence="7" key="1">
    <citation type="submission" date="2022-01" db="EMBL/GenBank/DDBJ databases">
        <authorList>
            <person name="King R."/>
        </authorList>
    </citation>
    <scope>NUCLEOTIDE SEQUENCE</scope>
</reference>
<dbReference type="PANTHER" id="PTHR11266:SF81">
    <property type="entry name" value="GH12661P-RELATED"/>
    <property type="match status" value="1"/>
</dbReference>
<evidence type="ECO:0000256" key="6">
    <source>
        <dbReference type="RuleBase" id="RU363053"/>
    </source>
</evidence>
<evidence type="ECO:0000256" key="3">
    <source>
        <dbReference type="ARBA" id="ARBA00022692"/>
    </source>
</evidence>
<dbReference type="OrthoDB" id="10267969at2759"/>
<evidence type="ECO:0000256" key="5">
    <source>
        <dbReference type="ARBA" id="ARBA00023136"/>
    </source>
</evidence>
<name>A0A9P0GAC4_9CUCU</name>
<dbReference type="Proteomes" id="UP001153636">
    <property type="component" value="Chromosome 13"/>
</dbReference>
<protein>
    <recommendedName>
        <fullName evidence="9">Mpv17-like protein 2</fullName>
    </recommendedName>
</protein>
<evidence type="ECO:0000256" key="2">
    <source>
        <dbReference type="ARBA" id="ARBA00006824"/>
    </source>
</evidence>
<keyword evidence="5 6" id="KW-0472">Membrane</keyword>
<evidence type="ECO:0000313" key="7">
    <source>
        <dbReference type="EMBL" id="CAH1102382.1"/>
    </source>
</evidence>
<comment type="subcellular location">
    <subcellularLocation>
        <location evidence="1">Membrane</location>
        <topology evidence="1">Multi-pass membrane protein</topology>
    </subcellularLocation>
</comment>
<dbReference type="InterPro" id="IPR007248">
    <property type="entry name" value="Mpv17_PMP22"/>
</dbReference>
<feature type="transmembrane region" description="Helical" evidence="6">
    <location>
        <begin position="95"/>
        <end position="114"/>
    </location>
</feature>
<feature type="transmembrane region" description="Helical" evidence="6">
    <location>
        <begin position="278"/>
        <end position="300"/>
    </location>
</feature>
<keyword evidence="3 6" id="KW-0812">Transmembrane</keyword>
<dbReference type="GO" id="GO:0061668">
    <property type="term" value="P:mitochondrial ribosome assembly"/>
    <property type="evidence" value="ECO:0007669"/>
    <property type="project" value="TreeGrafter"/>
</dbReference>
<evidence type="ECO:0000313" key="8">
    <source>
        <dbReference type="Proteomes" id="UP001153636"/>
    </source>
</evidence>
<comment type="similarity">
    <text evidence="2 6">Belongs to the peroxisomal membrane protein PXMP2/4 family.</text>
</comment>
<keyword evidence="4 6" id="KW-1133">Transmembrane helix</keyword>
<dbReference type="GO" id="GO:0005739">
    <property type="term" value="C:mitochondrion"/>
    <property type="evidence" value="ECO:0007669"/>
    <property type="project" value="TreeGrafter"/>
</dbReference>
<feature type="transmembrane region" description="Helical" evidence="6">
    <location>
        <begin position="134"/>
        <end position="155"/>
    </location>
</feature>